<name>A0A9P0MZW8_SPOLI</name>
<proteinExistence type="predicted"/>
<accession>A0A9P0MZW8</accession>
<organism evidence="1 2">
    <name type="scientific">Spodoptera littoralis</name>
    <name type="common">Egyptian cotton leafworm</name>
    <dbReference type="NCBI Taxonomy" id="7109"/>
    <lineage>
        <taxon>Eukaryota</taxon>
        <taxon>Metazoa</taxon>
        <taxon>Ecdysozoa</taxon>
        <taxon>Arthropoda</taxon>
        <taxon>Hexapoda</taxon>
        <taxon>Insecta</taxon>
        <taxon>Pterygota</taxon>
        <taxon>Neoptera</taxon>
        <taxon>Endopterygota</taxon>
        <taxon>Lepidoptera</taxon>
        <taxon>Glossata</taxon>
        <taxon>Ditrysia</taxon>
        <taxon>Noctuoidea</taxon>
        <taxon>Noctuidae</taxon>
        <taxon>Amphipyrinae</taxon>
        <taxon>Spodoptera</taxon>
    </lineage>
</organism>
<gene>
    <name evidence="1" type="ORF">SPLIT_LOCUS1835</name>
</gene>
<dbReference type="Proteomes" id="UP001153321">
    <property type="component" value="Chromosome 13"/>
</dbReference>
<protein>
    <submittedName>
        <fullName evidence="1">Uncharacterized protein</fullName>
    </submittedName>
</protein>
<sequence>MVSVYKPGANEFCHSPICNLLRKHPRVAETKPKMRLTALIVLAVVALFAGAVDSAPSPQTQQNKGLDLTKLPKAIALIARTPLNQR</sequence>
<dbReference type="EMBL" id="LR824544">
    <property type="protein sequence ID" value="CAH1636473.1"/>
    <property type="molecule type" value="Genomic_DNA"/>
</dbReference>
<keyword evidence="2" id="KW-1185">Reference proteome</keyword>
<evidence type="ECO:0000313" key="1">
    <source>
        <dbReference type="EMBL" id="CAH1636473.1"/>
    </source>
</evidence>
<evidence type="ECO:0000313" key="2">
    <source>
        <dbReference type="Proteomes" id="UP001153321"/>
    </source>
</evidence>
<dbReference type="AlphaFoldDB" id="A0A9P0MZW8"/>
<reference evidence="1" key="1">
    <citation type="submission" date="2022-02" db="EMBL/GenBank/DDBJ databases">
        <authorList>
            <person name="King R."/>
        </authorList>
    </citation>
    <scope>NUCLEOTIDE SEQUENCE</scope>
</reference>